<dbReference type="Proteomes" id="UP001164929">
    <property type="component" value="Chromosome 1"/>
</dbReference>
<protein>
    <submittedName>
        <fullName evidence="1">Uncharacterized protein</fullName>
    </submittedName>
</protein>
<dbReference type="EMBL" id="JAQIZT010000001">
    <property type="protein sequence ID" value="KAJ7010613.1"/>
    <property type="molecule type" value="Genomic_DNA"/>
</dbReference>
<dbReference type="AlphaFoldDB" id="A0AAD6WF57"/>
<organism evidence="1 2">
    <name type="scientific">Populus alba x Populus x berolinensis</name>
    <dbReference type="NCBI Taxonomy" id="444605"/>
    <lineage>
        <taxon>Eukaryota</taxon>
        <taxon>Viridiplantae</taxon>
        <taxon>Streptophyta</taxon>
        <taxon>Embryophyta</taxon>
        <taxon>Tracheophyta</taxon>
        <taxon>Spermatophyta</taxon>
        <taxon>Magnoliopsida</taxon>
        <taxon>eudicotyledons</taxon>
        <taxon>Gunneridae</taxon>
        <taxon>Pentapetalae</taxon>
        <taxon>rosids</taxon>
        <taxon>fabids</taxon>
        <taxon>Malpighiales</taxon>
        <taxon>Salicaceae</taxon>
        <taxon>Saliceae</taxon>
        <taxon>Populus</taxon>
    </lineage>
</organism>
<evidence type="ECO:0000313" key="1">
    <source>
        <dbReference type="EMBL" id="KAJ7010613.1"/>
    </source>
</evidence>
<reference evidence="1 2" key="1">
    <citation type="journal article" date="2023" name="Mol. Ecol. Resour.">
        <title>Chromosome-level genome assembly of a triploid poplar Populus alba 'Berolinensis'.</title>
        <authorList>
            <person name="Chen S."/>
            <person name="Yu Y."/>
            <person name="Wang X."/>
            <person name="Wang S."/>
            <person name="Zhang T."/>
            <person name="Zhou Y."/>
            <person name="He R."/>
            <person name="Meng N."/>
            <person name="Wang Y."/>
            <person name="Liu W."/>
            <person name="Liu Z."/>
            <person name="Liu J."/>
            <person name="Guo Q."/>
            <person name="Huang H."/>
            <person name="Sederoff R.R."/>
            <person name="Wang G."/>
            <person name="Qu G."/>
            <person name="Chen S."/>
        </authorList>
    </citation>
    <scope>NUCLEOTIDE SEQUENCE [LARGE SCALE GENOMIC DNA]</scope>
    <source>
        <strain evidence="1">SC-2020</strain>
    </source>
</reference>
<comment type="caution">
    <text evidence="1">The sequence shown here is derived from an EMBL/GenBank/DDBJ whole genome shotgun (WGS) entry which is preliminary data.</text>
</comment>
<name>A0AAD6WF57_9ROSI</name>
<accession>A0AAD6WF57</accession>
<evidence type="ECO:0000313" key="2">
    <source>
        <dbReference type="Proteomes" id="UP001164929"/>
    </source>
</evidence>
<proteinExistence type="predicted"/>
<gene>
    <name evidence="1" type="ORF">NC653_001159</name>
</gene>
<keyword evidence="2" id="KW-1185">Reference proteome</keyword>
<sequence>MLFHVFFISDFSWYHSGLEFDAVKPQVLKLHALICLVWRLSVI</sequence>